<dbReference type="SUPFAM" id="SSF53756">
    <property type="entry name" value="UDP-Glycosyltransferase/glycogen phosphorylase"/>
    <property type="match status" value="1"/>
</dbReference>
<reference evidence="2 3" key="1">
    <citation type="journal article" date="2015" name="Nature">
        <title>rRNA introns, odd ribosomes, and small enigmatic genomes across a large radiation of phyla.</title>
        <authorList>
            <person name="Brown C.T."/>
            <person name="Hug L.A."/>
            <person name="Thomas B.C."/>
            <person name="Sharon I."/>
            <person name="Castelle C.J."/>
            <person name="Singh A."/>
            <person name="Wilkins M.J."/>
            <person name="Williams K.H."/>
            <person name="Banfield J.F."/>
        </authorList>
    </citation>
    <scope>NUCLEOTIDE SEQUENCE [LARGE SCALE GENOMIC DNA]</scope>
</reference>
<evidence type="ECO:0000313" key="3">
    <source>
        <dbReference type="Proteomes" id="UP000034324"/>
    </source>
</evidence>
<comment type="caution">
    <text evidence="2">The sequence shown here is derived from an EMBL/GenBank/DDBJ whole genome shotgun (WGS) entry which is preliminary data.</text>
</comment>
<accession>A0A0G0NJ07</accession>
<gene>
    <name evidence="2" type="ORF">US99_C0049G0005</name>
</gene>
<dbReference type="Gene3D" id="3.40.50.2000">
    <property type="entry name" value="Glycogen Phosphorylase B"/>
    <property type="match status" value="1"/>
</dbReference>
<proteinExistence type="predicted"/>
<sequence length="280" mass="32394">MGFKKIYIFALAAAGQGISGGDRIFIEFARRWSKEIPVTIYLWEQGFQMCQRQHLEISNVKFLISEMESWKRLGFIINYFARIIEGIRLGLTTKLENSKDTIVYSASEFWMDSLPALILQLRFSKIKWAAAWYQTAPSPLKGFSGALPYWLVQLPIKPLINRFANFVLVNNDEEKKQFHNAVVVLGAIDLQKIKIWKSKYKNLPKIYDAVFQGRFHPQKGVLELIDIWKLVIAKKPDAKLVMIGDGPLMESVKLEVKKEKLENNIKLTGYLFDGKEKYRI</sequence>
<dbReference type="Pfam" id="PF00534">
    <property type="entry name" value="Glycos_transf_1"/>
    <property type="match status" value="1"/>
</dbReference>
<feature type="non-terminal residue" evidence="2">
    <location>
        <position position="280"/>
    </location>
</feature>
<dbReference type="AlphaFoldDB" id="A0A0G0NJ07"/>
<dbReference type="InterPro" id="IPR001296">
    <property type="entry name" value="Glyco_trans_1"/>
</dbReference>
<dbReference type="EMBL" id="LBVC01000049">
    <property type="protein sequence ID" value="KKQ77081.1"/>
    <property type="molecule type" value="Genomic_DNA"/>
</dbReference>
<keyword evidence="2" id="KW-0808">Transferase</keyword>
<dbReference type="Proteomes" id="UP000034324">
    <property type="component" value="Unassembled WGS sequence"/>
</dbReference>
<evidence type="ECO:0000313" key="2">
    <source>
        <dbReference type="EMBL" id="KKQ77081.1"/>
    </source>
</evidence>
<evidence type="ECO:0000259" key="1">
    <source>
        <dbReference type="Pfam" id="PF00534"/>
    </source>
</evidence>
<feature type="domain" description="Glycosyl transferase family 1" evidence="1">
    <location>
        <begin position="205"/>
        <end position="271"/>
    </location>
</feature>
<name>A0A0G0NJ07_9BACT</name>
<dbReference type="GO" id="GO:0016757">
    <property type="term" value="F:glycosyltransferase activity"/>
    <property type="evidence" value="ECO:0007669"/>
    <property type="project" value="InterPro"/>
</dbReference>
<protein>
    <submittedName>
        <fullName evidence="2">Glycosyltransferase</fullName>
    </submittedName>
</protein>
<organism evidence="2 3">
    <name type="scientific">Candidatus Daviesbacteria bacterium GW2011_GWF2_38_6</name>
    <dbReference type="NCBI Taxonomy" id="1618432"/>
    <lineage>
        <taxon>Bacteria</taxon>
        <taxon>Candidatus Daviesiibacteriota</taxon>
    </lineage>
</organism>